<dbReference type="InterPro" id="IPR038255">
    <property type="entry name" value="PBS_linker_sf"/>
</dbReference>
<sequence>MATININLRSNITTPFANAGAGIDKFISTRYAFDVAHASYTTGVLDGSTMTISYPDGAINKFSGVTLANPNAFSGSASATQQTIQQASGAITIQGTLNYHYDYGANGVVLAGIGESIQSASYHTKLADGQDYTVTLQGAVSVPQSGNYSGTLTSMTASSQGASSTLSGNFSVQGNAASVGPGLSSTVLSGKLDSISETYGDGSSFSATGLGLQISGSTVLGKALLENGNNFSGDDTINVTLPATLSTPWKLASGAGNDKIVIKGGGNGLSVDAGIGNDVITLSDSNHTVDGGAGIDTAVFGGARAAYTIAKTADGYSVKSSAGTDTLVGVERVQFSDSTMALDISGNGGQVYRLYQAAFNRVPDAGGLGYWIKSMDSGMSLDSIAGQFTQSGEFQAMYGATPSNGDFLDKLYHNVLHRGGDAGGTKYWLDILDTHALTQAQVLAFFGESPENQAALIGSIGNGFTFTPFG</sequence>
<dbReference type="InterPro" id="IPR011049">
    <property type="entry name" value="Serralysin-like_metalloprot_C"/>
</dbReference>
<dbReference type="SUPFAM" id="SSF51120">
    <property type="entry name" value="beta-Roll"/>
    <property type="match status" value="1"/>
</dbReference>
<dbReference type="InterPro" id="IPR025282">
    <property type="entry name" value="DUF4214"/>
</dbReference>
<evidence type="ECO:0000313" key="2">
    <source>
        <dbReference type="EMBL" id="MYM69292.1"/>
    </source>
</evidence>
<dbReference type="AlphaFoldDB" id="A0A7X4KDR6"/>
<evidence type="ECO:0000259" key="1">
    <source>
        <dbReference type="Pfam" id="PF13946"/>
    </source>
</evidence>
<evidence type="ECO:0000313" key="3">
    <source>
        <dbReference type="Proteomes" id="UP000450012"/>
    </source>
</evidence>
<accession>A0A7X4KDR6</accession>
<organism evidence="2 3">
    <name type="scientific">Duganella rivi</name>
    <dbReference type="NCBI Taxonomy" id="2666083"/>
    <lineage>
        <taxon>Bacteria</taxon>
        <taxon>Pseudomonadati</taxon>
        <taxon>Pseudomonadota</taxon>
        <taxon>Betaproteobacteria</taxon>
        <taxon>Burkholderiales</taxon>
        <taxon>Oxalobacteraceae</taxon>
        <taxon>Telluria group</taxon>
        <taxon>Duganella</taxon>
    </lineage>
</organism>
<name>A0A7X4KDR6_9BURK</name>
<dbReference type="Gene3D" id="1.10.3130.20">
    <property type="entry name" value="Phycobilisome linker domain"/>
    <property type="match status" value="1"/>
</dbReference>
<proteinExistence type="predicted"/>
<reference evidence="2 3" key="1">
    <citation type="submission" date="2019-12" db="EMBL/GenBank/DDBJ databases">
        <title>Novel species isolated from a subtropical stream in China.</title>
        <authorList>
            <person name="Lu H."/>
        </authorList>
    </citation>
    <scope>NUCLEOTIDE SEQUENCE [LARGE SCALE GENOMIC DNA]</scope>
    <source>
        <strain evidence="2 3">FT55W</strain>
    </source>
</reference>
<feature type="domain" description="DUF4214" evidence="1">
    <location>
        <begin position="386"/>
        <end position="454"/>
    </location>
</feature>
<gene>
    <name evidence="2" type="ORF">GTP45_20970</name>
</gene>
<comment type="caution">
    <text evidence="2">The sequence shown here is derived from an EMBL/GenBank/DDBJ whole genome shotgun (WGS) entry which is preliminary data.</text>
</comment>
<dbReference type="Proteomes" id="UP000450012">
    <property type="component" value="Unassembled WGS sequence"/>
</dbReference>
<dbReference type="RefSeq" id="WP_161015799.1">
    <property type="nucleotide sequence ID" value="NZ_WWCK01000006.1"/>
</dbReference>
<keyword evidence="3" id="KW-1185">Reference proteome</keyword>
<protein>
    <submittedName>
        <fullName evidence="2">DUF4214 domain-containing protein</fullName>
    </submittedName>
</protein>
<dbReference type="Pfam" id="PF13946">
    <property type="entry name" value="DUF4214"/>
    <property type="match status" value="1"/>
</dbReference>
<dbReference type="EMBL" id="WWCK01000006">
    <property type="protein sequence ID" value="MYM69292.1"/>
    <property type="molecule type" value="Genomic_DNA"/>
</dbReference>